<evidence type="ECO:0008006" key="6">
    <source>
        <dbReference type="Google" id="ProtNLM"/>
    </source>
</evidence>
<proteinExistence type="predicted"/>
<dbReference type="PANTHER" id="PTHR47184">
    <property type="entry name" value="PHOSPHATIDYLINOSITOL 3-AND 4-KINASE FAMILY PROTEIN-RELATED"/>
    <property type="match status" value="1"/>
</dbReference>
<gene>
    <name evidence="4" type="ORF">Nepgr_028356</name>
</gene>
<feature type="domain" description="Symplekin C-terminal" evidence="3">
    <location>
        <begin position="1077"/>
        <end position="1255"/>
    </location>
</feature>
<feature type="region of interest" description="Disordered" evidence="1">
    <location>
        <begin position="1292"/>
        <end position="1323"/>
    </location>
</feature>
<feature type="compositionally biased region" description="Low complexity" evidence="1">
    <location>
        <begin position="961"/>
        <end position="970"/>
    </location>
</feature>
<evidence type="ECO:0000313" key="5">
    <source>
        <dbReference type="Proteomes" id="UP001279734"/>
    </source>
</evidence>
<evidence type="ECO:0000313" key="4">
    <source>
        <dbReference type="EMBL" id="GMH26513.1"/>
    </source>
</evidence>
<dbReference type="Proteomes" id="UP001279734">
    <property type="component" value="Unassembled WGS sequence"/>
</dbReference>
<accession>A0AAD3TC70</accession>
<reference evidence="4" key="1">
    <citation type="submission" date="2023-05" db="EMBL/GenBank/DDBJ databases">
        <title>Nepenthes gracilis genome sequencing.</title>
        <authorList>
            <person name="Fukushima K."/>
        </authorList>
    </citation>
    <scope>NUCLEOTIDE SEQUENCE</scope>
    <source>
        <strain evidence="4">SING2019-196</strain>
    </source>
</reference>
<evidence type="ECO:0000259" key="3">
    <source>
        <dbReference type="Pfam" id="PF12295"/>
    </source>
</evidence>
<dbReference type="PANTHER" id="PTHR47184:SF2">
    <property type="entry name" value="SYMPLEKIN"/>
    <property type="match status" value="1"/>
</dbReference>
<dbReference type="InterPro" id="IPR016024">
    <property type="entry name" value="ARM-type_fold"/>
</dbReference>
<protein>
    <recommendedName>
        <fullName evidence="6">Symplekin</fullName>
    </recommendedName>
</protein>
<keyword evidence="5" id="KW-1185">Reference proteome</keyword>
<dbReference type="InterPro" id="IPR022075">
    <property type="entry name" value="Symplekin_C"/>
</dbReference>
<evidence type="ECO:0000256" key="1">
    <source>
        <dbReference type="SAM" id="MobiDB-lite"/>
    </source>
</evidence>
<comment type="caution">
    <text evidence="4">The sequence shown here is derived from an EMBL/GenBank/DDBJ whole genome shotgun (WGS) entry which is preliminary data.</text>
</comment>
<dbReference type="Pfam" id="PF11935">
    <property type="entry name" value="SYMPK_PTA1_N"/>
    <property type="match status" value="1"/>
</dbReference>
<organism evidence="4 5">
    <name type="scientific">Nepenthes gracilis</name>
    <name type="common">Slender pitcher plant</name>
    <dbReference type="NCBI Taxonomy" id="150966"/>
    <lineage>
        <taxon>Eukaryota</taxon>
        <taxon>Viridiplantae</taxon>
        <taxon>Streptophyta</taxon>
        <taxon>Embryophyta</taxon>
        <taxon>Tracheophyta</taxon>
        <taxon>Spermatophyta</taxon>
        <taxon>Magnoliopsida</taxon>
        <taxon>eudicotyledons</taxon>
        <taxon>Gunneridae</taxon>
        <taxon>Pentapetalae</taxon>
        <taxon>Caryophyllales</taxon>
        <taxon>Nepenthaceae</taxon>
        <taxon>Nepenthes</taxon>
    </lineage>
</organism>
<dbReference type="Gene3D" id="1.25.10.10">
    <property type="entry name" value="Leucine-rich Repeat Variant"/>
    <property type="match status" value="1"/>
</dbReference>
<dbReference type="EMBL" id="BSYO01000031">
    <property type="protein sequence ID" value="GMH26513.1"/>
    <property type="molecule type" value="Genomic_DNA"/>
</dbReference>
<dbReference type="InterPro" id="IPR032460">
    <property type="entry name" value="Symplekin/Pta1_N"/>
</dbReference>
<sequence length="1338" mass="145935">MAGIMAASPRERMASLLESVELATDIPSRFAQLRNLKEELTHSDTILLSEFLSGVLNLNADQFSPVRKFVTEMIGEIGSRHLEFLPEIVPILMTVVEDDTPAVARQALASGTNIFRFTLEKVAIQGLHTSELDDALESAWAWMVKLKEQIYSLAFQFGIDGRKLLALKFVEAIILMYTPDPNGIAEPPQVVEGMLMEFNISWIRRGHPLLKIGDLSIEASQSLGLLLDQLRFPVVKSQSMSTIIVLINCLSTIARKRPSFYGRILPVLLSLDLSNFAVITAHVRAMHLALKNAFVSCLQCTHPSATPWRDRLIGALKEMKVGGLAELAPEEVCKINGSVKLEKDGSSSIEDGDTSMAVCHPLHDNVGRKRSGDQEFCGRSENNDATGKRSRLMPIVSEGSEKVLNPDLSVAAVAISSTEQAISHGETDSGPVQQLVALFGALVAQGEKAAGSLEILTASISADLLAEVVIANMIHLPSSCPKAEGDEDLPTNIGVHHDVFDSDTPFGKLSSFITNALSSSTSSQMAISMDVQLEDIDDIEIHQRHQGEKEHHALGGPDNDVLCITTTEGTEGAVPSSAIPAFGTDRLSEVSGGHLAPKLEFQDVENDNVIPGLDSTPSGGLSDMTISSSWPFTEVDDVIRDENFKKRSQLDSLPSTSTDRSEELSPKAVVTDSYSVITSTETSVGSIQQFVLPKMSVISCKKAFMHIIEAYKQVAAAGGSELQISLLAYLGVEFPLDLDPWTLIQMHLFSDFVNHEGHELTLRVLYRLYGVAEEDQDFFSSTTATSVYDMFLLKVAETLLDSFPASDKSLSRLLGEIPRLPKSIFRLLECLCSPENSVKDEKEFTFGDRVTQGLSAIWSLILLRPTVRDALLKIALQSAVHPLEEVHMKAIRLIANKLYPLSSVGLQIEEFANEMLLSAVKVADNADSVAEKSSSQLKKNCDMALSSKEQPSANTKDDSDSSPSCTSETISSTSVSEARRCMSLYFALCTKKHSLLRQIFSIYKSSPEPVKQVVDSHMPILIRTIGSSPVLLEIVSNPPDGSEKLLMQVLHTLTDGTIPSPELIFAVKSLIRIKRMDVEILFPVLSFLPKEEVLLVFPHLVNLQADKFQVALELLLQGSTTSGPVLTPGEVLIAIHEIDPDNGGIPLKKVTDACNACFEQRQFFTQQVVAKVLNHLVEQIPLPLLFMRTVLQAIGAFPTLVDFILEILSRLMSKQIWKYPKLWVGFIKCALLTQPHSFGVLLQLPPAQLENVLTKNITLKAPLIAHANQPNVRSTLPRSILAVLGIAADSQASSQPQETLPESADGATGPELPANATEEQLNTVPRAARAFSLHVSGS</sequence>
<evidence type="ECO:0000259" key="2">
    <source>
        <dbReference type="Pfam" id="PF11935"/>
    </source>
</evidence>
<dbReference type="SUPFAM" id="SSF48371">
    <property type="entry name" value="ARM repeat"/>
    <property type="match status" value="1"/>
</dbReference>
<dbReference type="Pfam" id="PF12295">
    <property type="entry name" value="Symplekin_C"/>
    <property type="match status" value="1"/>
</dbReference>
<feature type="domain" description="Symplekin/Pta1 N-terminal" evidence="2">
    <location>
        <begin position="101"/>
        <end position="317"/>
    </location>
</feature>
<dbReference type="InterPro" id="IPR011989">
    <property type="entry name" value="ARM-like"/>
</dbReference>
<name>A0AAD3TC70_NEPGR</name>
<feature type="region of interest" description="Disordered" evidence="1">
    <location>
        <begin position="940"/>
        <end position="970"/>
    </location>
</feature>